<organism evidence="9 10">
    <name type="scientific">Acidiphilium cryptum (strain JF-5)</name>
    <dbReference type="NCBI Taxonomy" id="349163"/>
    <lineage>
        <taxon>Bacteria</taxon>
        <taxon>Pseudomonadati</taxon>
        <taxon>Pseudomonadota</taxon>
        <taxon>Alphaproteobacteria</taxon>
        <taxon>Acetobacterales</taxon>
        <taxon>Acidocellaceae</taxon>
        <taxon>Acidiphilium</taxon>
    </lineage>
</organism>
<dbReference type="eggNOG" id="COG1189">
    <property type="taxonomic scope" value="Bacteria"/>
</dbReference>
<comment type="function">
    <text evidence="6">Responsible for synthesis of pseudouridine from uracil.</text>
</comment>
<dbReference type="HOGENOM" id="CLU_016902_4_1_5"/>
<evidence type="ECO:0000256" key="5">
    <source>
        <dbReference type="PROSITE-ProRule" id="PRU00182"/>
    </source>
</evidence>
<dbReference type="PANTHER" id="PTHR21600">
    <property type="entry name" value="MITOCHONDRIAL RNA PSEUDOURIDINE SYNTHASE"/>
    <property type="match status" value="1"/>
</dbReference>
<dbReference type="InterPro" id="IPR006145">
    <property type="entry name" value="PsdUridine_synth_RsuA/RluA"/>
</dbReference>
<comment type="similarity">
    <text evidence="1 6">Belongs to the pseudouridine synthase RluA family.</text>
</comment>
<dbReference type="InterPro" id="IPR020103">
    <property type="entry name" value="PsdUridine_synth_cat_dom_sf"/>
</dbReference>
<dbReference type="AlphaFoldDB" id="A5G228"/>
<dbReference type="RefSeq" id="WP_012040257.1">
    <property type="nucleotide sequence ID" value="NC_009484.1"/>
</dbReference>
<dbReference type="eggNOG" id="COG0564">
    <property type="taxonomic scope" value="Bacteria"/>
</dbReference>
<feature type="domain" description="Pseudouridine synthase RsuA/RluA-like" evidence="7">
    <location>
        <begin position="97"/>
        <end position="254"/>
    </location>
</feature>
<dbReference type="NCBIfam" id="TIGR00005">
    <property type="entry name" value="rluA_subfam"/>
    <property type="match status" value="1"/>
</dbReference>
<keyword evidence="2 6" id="KW-0413">Isomerase</keyword>
<dbReference type="Pfam" id="PF01479">
    <property type="entry name" value="S4"/>
    <property type="match status" value="1"/>
</dbReference>
<dbReference type="InterPro" id="IPR006225">
    <property type="entry name" value="PsdUridine_synth_RluC/D"/>
</dbReference>
<dbReference type="STRING" id="349163.Acry_2719"/>
<dbReference type="GO" id="GO:0003723">
    <property type="term" value="F:RNA binding"/>
    <property type="evidence" value="ECO:0007669"/>
    <property type="project" value="UniProtKB-KW"/>
</dbReference>
<dbReference type="Pfam" id="PF00849">
    <property type="entry name" value="PseudoU_synth_2"/>
    <property type="match status" value="1"/>
</dbReference>
<dbReference type="Gene3D" id="3.30.2350.10">
    <property type="entry name" value="Pseudouridine synthase"/>
    <property type="match status" value="1"/>
</dbReference>
<dbReference type="InterPro" id="IPR050188">
    <property type="entry name" value="RluA_PseudoU_synthase"/>
</dbReference>
<dbReference type="InterPro" id="IPR006224">
    <property type="entry name" value="PsdUridine_synth_RluA-like_CS"/>
</dbReference>
<dbReference type="GO" id="GO:0000455">
    <property type="term" value="P:enzyme-directed rRNA pseudouridine synthesis"/>
    <property type="evidence" value="ECO:0007669"/>
    <property type="project" value="UniProtKB-ARBA"/>
</dbReference>
<dbReference type="PROSITE" id="PS50889">
    <property type="entry name" value="S4"/>
    <property type="match status" value="1"/>
</dbReference>
<dbReference type="EMBL" id="CP000697">
    <property type="protein sequence ID" value="ABQ31910.1"/>
    <property type="molecule type" value="Genomic_DNA"/>
</dbReference>
<evidence type="ECO:0000256" key="4">
    <source>
        <dbReference type="PIRSR" id="PIRSR606225-1"/>
    </source>
</evidence>
<dbReference type="PANTHER" id="PTHR21600:SF44">
    <property type="entry name" value="RIBOSOMAL LARGE SUBUNIT PSEUDOURIDINE SYNTHASE D"/>
    <property type="match status" value="1"/>
</dbReference>
<dbReference type="Proteomes" id="UP000000245">
    <property type="component" value="Chromosome"/>
</dbReference>
<dbReference type="PROSITE" id="PS01129">
    <property type="entry name" value="PSI_RLU"/>
    <property type="match status" value="1"/>
</dbReference>
<evidence type="ECO:0000313" key="9">
    <source>
        <dbReference type="EMBL" id="ABQ31910.1"/>
    </source>
</evidence>
<dbReference type="SUPFAM" id="SSF55120">
    <property type="entry name" value="Pseudouridine synthase"/>
    <property type="match status" value="1"/>
</dbReference>
<dbReference type="KEGG" id="acr:Acry_2719"/>
<evidence type="ECO:0000256" key="3">
    <source>
        <dbReference type="ARBA" id="ARBA00036882"/>
    </source>
</evidence>
<evidence type="ECO:0000256" key="6">
    <source>
        <dbReference type="RuleBase" id="RU362028"/>
    </source>
</evidence>
<evidence type="ECO:0000259" key="8">
    <source>
        <dbReference type="Pfam" id="PF01479"/>
    </source>
</evidence>
<dbReference type="CDD" id="cd02869">
    <property type="entry name" value="PseudoU_synth_RluA_like"/>
    <property type="match status" value="1"/>
</dbReference>
<comment type="catalytic activity">
    <reaction evidence="3">
        <text>uridine(1911/1915/1917) in 23S rRNA = pseudouridine(1911/1915/1917) in 23S rRNA</text>
        <dbReference type="Rhea" id="RHEA:42524"/>
        <dbReference type="Rhea" id="RHEA-COMP:10097"/>
        <dbReference type="Rhea" id="RHEA-COMP:10098"/>
        <dbReference type="ChEBI" id="CHEBI:65314"/>
        <dbReference type="ChEBI" id="CHEBI:65315"/>
        <dbReference type="EC" id="5.4.99.23"/>
    </reaction>
</comment>
<evidence type="ECO:0000256" key="2">
    <source>
        <dbReference type="ARBA" id="ARBA00023235"/>
    </source>
</evidence>
<dbReference type="InterPro" id="IPR002942">
    <property type="entry name" value="S4_RNA-bd"/>
</dbReference>
<dbReference type="GO" id="GO:0160140">
    <property type="term" value="F:23S rRNA pseudouridine(1911/1915/1917) synthase activity"/>
    <property type="evidence" value="ECO:0007669"/>
    <property type="project" value="UniProtKB-EC"/>
</dbReference>
<evidence type="ECO:0000259" key="7">
    <source>
        <dbReference type="Pfam" id="PF00849"/>
    </source>
</evidence>
<gene>
    <name evidence="9" type="ordered locus">Acry_2719</name>
</gene>
<reference evidence="9 10" key="1">
    <citation type="submission" date="2007-05" db="EMBL/GenBank/DDBJ databases">
        <title>Complete sequence of chromosome of Acidiphilium cryptum JF-5.</title>
        <authorList>
            <consortium name="US DOE Joint Genome Institute"/>
            <person name="Copeland A."/>
            <person name="Lucas S."/>
            <person name="Lapidus A."/>
            <person name="Barry K."/>
            <person name="Detter J.C."/>
            <person name="Glavina del Rio T."/>
            <person name="Hammon N."/>
            <person name="Israni S."/>
            <person name="Dalin E."/>
            <person name="Tice H."/>
            <person name="Pitluck S."/>
            <person name="Sims D."/>
            <person name="Brettin T."/>
            <person name="Bruce D."/>
            <person name="Han C."/>
            <person name="Schmutz J."/>
            <person name="Larimer F."/>
            <person name="Land M."/>
            <person name="Hauser L."/>
            <person name="Kyrpides N."/>
            <person name="Kim E."/>
            <person name="Magnuson T."/>
            <person name="Richardson P."/>
        </authorList>
    </citation>
    <scope>NUCLEOTIDE SEQUENCE [LARGE SCALE GENOMIC DNA]</scope>
    <source>
        <strain evidence="9 10">JF-5</strain>
    </source>
</reference>
<dbReference type="Gene3D" id="3.10.290.10">
    <property type="entry name" value="RNA-binding S4 domain"/>
    <property type="match status" value="1"/>
</dbReference>
<sequence length="332" mass="35154">MAPPDAPSYGSGPFRATEADGGERLDRFLASRLSEMSRSRLKALIEAGTVTCDGAVIRLPSAAVRPGAIYTVALPPAIPAAPQGQALDLTVLYEDSDLIVIDKPAGLVVHPAPGNPDGTLVNALIAHCGDSLAGIGGERRPGIVHRLDKDTSGVMVAAKTELALNALSAAFAARDLDREYLALCWGAPQPAEGEIEGPIGRDPRDRKRMAVVARGGKPALTYYRTLRRFGLGATLLACRLATGRTHQIRVHLASRGHPLVGDPVYLRRRPAAASQMQQPQRDFLLDFPRQALHAATLGFAHPRSGAKLRFEAAPPADLATLLSHLGAITPPT</sequence>
<proteinExistence type="inferred from homology"/>
<accession>A5G228</accession>
<evidence type="ECO:0000313" key="10">
    <source>
        <dbReference type="Proteomes" id="UP000000245"/>
    </source>
</evidence>
<dbReference type="CDD" id="cd00165">
    <property type="entry name" value="S4"/>
    <property type="match status" value="1"/>
</dbReference>
<comment type="catalytic activity">
    <reaction evidence="6">
        <text>a uridine in RNA = a pseudouridine in RNA</text>
        <dbReference type="Rhea" id="RHEA:48348"/>
        <dbReference type="Rhea" id="RHEA-COMP:12068"/>
        <dbReference type="Rhea" id="RHEA-COMP:12069"/>
        <dbReference type="ChEBI" id="CHEBI:65314"/>
        <dbReference type="ChEBI" id="CHEBI:65315"/>
    </reaction>
</comment>
<feature type="active site" evidence="4">
    <location>
        <position position="148"/>
    </location>
</feature>
<feature type="domain" description="RNA-binding S4" evidence="8">
    <location>
        <begin position="23"/>
        <end position="68"/>
    </location>
</feature>
<dbReference type="SUPFAM" id="SSF55174">
    <property type="entry name" value="Alpha-L RNA-binding motif"/>
    <property type="match status" value="1"/>
</dbReference>
<name>A5G228_ACICJ</name>
<protein>
    <recommendedName>
        <fullName evidence="6">Pseudouridine synthase</fullName>
        <ecNumber evidence="6">5.4.99.-</ecNumber>
    </recommendedName>
</protein>
<dbReference type="EC" id="5.4.99.-" evidence="6"/>
<keyword evidence="10" id="KW-1185">Reference proteome</keyword>
<keyword evidence="5" id="KW-0694">RNA-binding</keyword>
<evidence type="ECO:0000256" key="1">
    <source>
        <dbReference type="ARBA" id="ARBA00010876"/>
    </source>
</evidence>
<dbReference type="InterPro" id="IPR036986">
    <property type="entry name" value="S4_RNA-bd_sf"/>
</dbReference>